<gene>
    <name evidence="3" type="ORF">HUT09_34040</name>
</gene>
<dbReference type="PROSITE" id="PS50801">
    <property type="entry name" value="STAS"/>
    <property type="match status" value="1"/>
</dbReference>
<dbReference type="GeneID" id="87636308"/>
<dbReference type="RefSeq" id="WP_176145306.1">
    <property type="nucleotide sequence ID" value="NZ_CP054926.1"/>
</dbReference>
<dbReference type="SUPFAM" id="SSF52091">
    <property type="entry name" value="SpoIIaa-like"/>
    <property type="match status" value="1"/>
</dbReference>
<evidence type="ECO:0000256" key="1">
    <source>
        <dbReference type="SAM" id="MobiDB-lite"/>
    </source>
</evidence>
<protein>
    <submittedName>
        <fullName evidence="3">STAS domain-containing protein</fullName>
    </submittedName>
</protein>
<evidence type="ECO:0000259" key="2">
    <source>
        <dbReference type="PROSITE" id="PS50801"/>
    </source>
</evidence>
<dbReference type="AlphaFoldDB" id="A0A7H8MYC7"/>
<dbReference type="Pfam" id="PF01740">
    <property type="entry name" value="STAS"/>
    <property type="match status" value="1"/>
</dbReference>
<dbReference type="InterPro" id="IPR002645">
    <property type="entry name" value="STAS_dom"/>
</dbReference>
<dbReference type="EMBL" id="CP054926">
    <property type="protein sequence ID" value="QKW47159.1"/>
    <property type="molecule type" value="Genomic_DNA"/>
</dbReference>
<proteinExistence type="predicted"/>
<accession>A0A7H8MYC7</accession>
<feature type="domain" description="STAS" evidence="2">
    <location>
        <begin position="1"/>
        <end position="83"/>
    </location>
</feature>
<name>A0A7H8MYC7_STRMI</name>
<evidence type="ECO:0000313" key="3">
    <source>
        <dbReference type="EMBL" id="QKW47159.1"/>
    </source>
</evidence>
<dbReference type="Gene3D" id="3.30.750.24">
    <property type="entry name" value="STAS domain"/>
    <property type="match status" value="1"/>
</dbReference>
<organism evidence="3 4">
    <name type="scientific">Streptomyces microflavus</name>
    <name type="common">Streptomyces lipmanii</name>
    <dbReference type="NCBI Taxonomy" id="1919"/>
    <lineage>
        <taxon>Bacteria</taxon>
        <taxon>Bacillati</taxon>
        <taxon>Actinomycetota</taxon>
        <taxon>Actinomycetes</taxon>
        <taxon>Kitasatosporales</taxon>
        <taxon>Streptomycetaceae</taxon>
        <taxon>Streptomyces</taxon>
    </lineage>
</organism>
<feature type="region of interest" description="Disordered" evidence="1">
    <location>
        <begin position="92"/>
        <end position="111"/>
    </location>
</feature>
<dbReference type="Proteomes" id="UP000509345">
    <property type="component" value="Chromosome"/>
</dbReference>
<sequence length="111" mass="12058">MYVTTEQHGRSATLTPRGDIDFAGLEPLRACLADLPDTVGEIIWDLRDVTFMDVAGLHLLSTPIASARVSLTNLPPQAARLLETATAVFPRQEWDRHLPSPTDPAPARATA</sequence>
<dbReference type="CDD" id="cd07043">
    <property type="entry name" value="STAS_anti-anti-sigma_factors"/>
    <property type="match status" value="1"/>
</dbReference>
<reference evidence="3 4" key="1">
    <citation type="submission" date="2020-06" db="EMBL/GenBank/DDBJ databases">
        <title>Genome mining for natural products.</title>
        <authorList>
            <person name="Zhang B."/>
            <person name="Shi J."/>
            <person name="Ge H."/>
        </authorList>
    </citation>
    <scope>NUCLEOTIDE SEQUENCE [LARGE SCALE GENOMIC DNA]</scope>
    <source>
        <strain evidence="3 4">NA06532</strain>
    </source>
</reference>
<evidence type="ECO:0000313" key="4">
    <source>
        <dbReference type="Proteomes" id="UP000509345"/>
    </source>
</evidence>
<dbReference type="InterPro" id="IPR036513">
    <property type="entry name" value="STAS_dom_sf"/>
</dbReference>